<dbReference type="PRINTS" id="PR00111">
    <property type="entry name" value="ABHYDROLASE"/>
</dbReference>
<evidence type="ECO:0000313" key="3">
    <source>
        <dbReference type="EMBL" id="OLR56329.1"/>
    </source>
</evidence>
<evidence type="ECO:0000259" key="2">
    <source>
        <dbReference type="Pfam" id="PF00561"/>
    </source>
</evidence>
<dbReference type="OrthoDB" id="9775557at2"/>
<keyword evidence="4" id="KW-1185">Reference proteome</keyword>
<keyword evidence="1" id="KW-0378">Hydrolase</keyword>
<name>A0A1Q9JJD9_9FIRM</name>
<proteinExistence type="predicted"/>
<comment type="caution">
    <text evidence="3">The sequence shown here is derived from an EMBL/GenBank/DDBJ whole genome shotgun (WGS) entry which is preliminary data.</text>
</comment>
<feature type="domain" description="AB hydrolase-1" evidence="2">
    <location>
        <begin position="21"/>
        <end position="243"/>
    </location>
</feature>
<dbReference type="PANTHER" id="PTHR43798">
    <property type="entry name" value="MONOACYLGLYCEROL LIPASE"/>
    <property type="match status" value="1"/>
</dbReference>
<evidence type="ECO:0000313" key="4">
    <source>
        <dbReference type="Proteomes" id="UP000187404"/>
    </source>
</evidence>
<dbReference type="Pfam" id="PF00561">
    <property type="entry name" value="Abhydrolase_1"/>
    <property type="match status" value="1"/>
</dbReference>
<dbReference type="InterPro" id="IPR050266">
    <property type="entry name" value="AB_hydrolase_sf"/>
</dbReference>
<dbReference type="EMBL" id="MJIE01000001">
    <property type="protein sequence ID" value="OLR56329.1"/>
    <property type="molecule type" value="Genomic_DNA"/>
</dbReference>
<dbReference type="PANTHER" id="PTHR43798:SF31">
    <property type="entry name" value="AB HYDROLASE SUPERFAMILY PROTEIN YCLE"/>
    <property type="match status" value="1"/>
</dbReference>
<dbReference type="GO" id="GO:0016020">
    <property type="term" value="C:membrane"/>
    <property type="evidence" value="ECO:0007669"/>
    <property type="project" value="TreeGrafter"/>
</dbReference>
<protein>
    <recommendedName>
        <fullName evidence="2">AB hydrolase-1 domain-containing protein</fullName>
    </recommendedName>
</protein>
<dbReference type="AlphaFoldDB" id="A0A1Q9JJD9"/>
<accession>A0A1Q9JJD9</accession>
<dbReference type="STRING" id="1261640.BHK98_09775"/>
<dbReference type="Proteomes" id="UP000187404">
    <property type="component" value="Unassembled WGS sequence"/>
</dbReference>
<dbReference type="InterPro" id="IPR000073">
    <property type="entry name" value="AB_hydrolase_1"/>
</dbReference>
<dbReference type="Gene3D" id="3.40.50.1820">
    <property type="entry name" value="alpha/beta hydrolase"/>
    <property type="match status" value="1"/>
</dbReference>
<dbReference type="GO" id="GO:0016787">
    <property type="term" value="F:hydrolase activity"/>
    <property type="evidence" value="ECO:0007669"/>
    <property type="project" value="UniProtKB-KW"/>
</dbReference>
<gene>
    <name evidence="3" type="ORF">BHK98_09775</name>
</gene>
<dbReference type="InterPro" id="IPR029058">
    <property type="entry name" value="AB_hydrolase_fold"/>
</dbReference>
<dbReference type="SUPFAM" id="SSF53474">
    <property type="entry name" value="alpha/beta-Hydrolases"/>
    <property type="match status" value="1"/>
</dbReference>
<reference evidence="3 4" key="1">
    <citation type="journal article" date="2016" name="Appl. Environ. Microbiol.">
        <title>Function and Phylogeny of Bacterial Butyryl Coenzyme A:Acetate Transferases and Their Diversity in the Proximal Colon of Swine.</title>
        <authorList>
            <person name="Trachsel J."/>
            <person name="Bayles D.O."/>
            <person name="Looft T."/>
            <person name="Levine U.Y."/>
            <person name="Allen H.K."/>
        </authorList>
    </citation>
    <scope>NUCLEOTIDE SEQUENCE [LARGE SCALE GENOMIC DNA]</scope>
    <source>
        <strain evidence="3 4">68-3-10</strain>
    </source>
</reference>
<dbReference type="RefSeq" id="WP_075713848.1">
    <property type="nucleotide sequence ID" value="NZ_MJIE01000001.1"/>
</dbReference>
<sequence length="268" mass="30620">MHLNIDGYEINYTMTGAGEQTLVILQGWGTELTVYDSVAACVSDRYRVVQFDFPGFGKSTEPAEPWSVEDYAQFFIKFMDALQIRRASLLGHSYGGRVIIRLAAKESLPFEIDRIVLVDSAGVLPEKTAKQKWSVRRYKFLKKIVSMKLAQAICPELIEEWRNSQGSADYRNATPIMRQCLVKAVNEDLTPLMPKIRQDTLLIWGDQDDATPLSDAKIMEERIPESGLAVIHGAGHYCFLEQPQVFRRIMQSYFQTEDTDRKQIEENQ</sequence>
<organism evidence="3 4">
    <name type="scientific">Hornefia porci</name>
    <dbReference type="NCBI Taxonomy" id="2652292"/>
    <lineage>
        <taxon>Bacteria</taxon>
        <taxon>Bacillati</taxon>
        <taxon>Bacillota</taxon>
        <taxon>Clostridia</taxon>
        <taxon>Peptostreptococcales</taxon>
        <taxon>Anaerovoracaceae</taxon>
        <taxon>Hornefia</taxon>
    </lineage>
</organism>
<evidence type="ECO:0000256" key="1">
    <source>
        <dbReference type="ARBA" id="ARBA00022801"/>
    </source>
</evidence>